<dbReference type="GO" id="GO:0042393">
    <property type="term" value="F:histone binding"/>
    <property type="evidence" value="ECO:0007669"/>
    <property type="project" value="TreeGrafter"/>
</dbReference>
<proteinExistence type="predicted"/>
<evidence type="ECO:0000256" key="6">
    <source>
        <dbReference type="SAM" id="MobiDB-lite"/>
    </source>
</evidence>
<feature type="region of interest" description="Disordered" evidence="6">
    <location>
        <begin position="556"/>
        <end position="606"/>
    </location>
</feature>
<feature type="region of interest" description="Disordered" evidence="6">
    <location>
        <begin position="376"/>
        <end position="429"/>
    </location>
</feature>
<evidence type="ECO:0000256" key="2">
    <source>
        <dbReference type="ARBA" id="ARBA00022491"/>
    </source>
</evidence>
<dbReference type="Pfam" id="PF12140">
    <property type="entry name" value="SLED"/>
    <property type="match status" value="1"/>
</dbReference>
<organism evidence="8">
    <name type="scientific">Darwinula stevensoni</name>
    <dbReference type="NCBI Taxonomy" id="69355"/>
    <lineage>
        <taxon>Eukaryota</taxon>
        <taxon>Metazoa</taxon>
        <taxon>Ecdysozoa</taxon>
        <taxon>Arthropoda</taxon>
        <taxon>Crustacea</taxon>
        <taxon>Oligostraca</taxon>
        <taxon>Ostracoda</taxon>
        <taxon>Podocopa</taxon>
        <taxon>Podocopida</taxon>
        <taxon>Darwinulocopina</taxon>
        <taxon>Darwinuloidea</taxon>
        <taxon>Darwinulidae</taxon>
        <taxon>Darwinula</taxon>
    </lineage>
</organism>
<dbReference type="Gene3D" id="1.10.150.50">
    <property type="entry name" value="Transcription Factor, Ets-1"/>
    <property type="match status" value="1"/>
</dbReference>
<reference evidence="8" key="1">
    <citation type="submission" date="2020-11" db="EMBL/GenBank/DDBJ databases">
        <authorList>
            <person name="Tran Van P."/>
        </authorList>
    </citation>
    <scope>NUCLEOTIDE SEQUENCE</scope>
</reference>
<dbReference type="SUPFAM" id="SSF57184">
    <property type="entry name" value="Growth factor receptor domain"/>
    <property type="match status" value="1"/>
</dbReference>
<dbReference type="InterPro" id="IPR050548">
    <property type="entry name" value="PcG_chromatin_remod_factors"/>
</dbReference>
<dbReference type="Pfam" id="PF02820">
    <property type="entry name" value="MBT"/>
    <property type="match status" value="2"/>
</dbReference>
<evidence type="ECO:0000256" key="1">
    <source>
        <dbReference type="ARBA" id="ARBA00004123"/>
    </source>
</evidence>
<dbReference type="PROSITE" id="PS50105">
    <property type="entry name" value="SAM_DOMAIN"/>
    <property type="match status" value="1"/>
</dbReference>
<comment type="subcellular location">
    <subcellularLocation>
        <location evidence="1">Nucleus</location>
    </subcellularLocation>
</comment>
<evidence type="ECO:0000256" key="5">
    <source>
        <dbReference type="PROSITE-ProRule" id="PRU00459"/>
    </source>
</evidence>
<dbReference type="EMBL" id="CAJPEV010000888">
    <property type="protein sequence ID" value="CAG0889316.1"/>
    <property type="molecule type" value="Genomic_DNA"/>
</dbReference>
<name>A0A7R9A2B1_9CRUS</name>
<evidence type="ECO:0000313" key="9">
    <source>
        <dbReference type="Proteomes" id="UP000677054"/>
    </source>
</evidence>
<dbReference type="PROSITE" id="PS51079">
    <property type="entry name" value="MBT"/>
    <property type="match status" value="2"/>
</dbReference>
<accession>A0A7R9A2B1</accession>
<feature type="repeat" description="MBT" evidence="5">
    <location>
        <begin position="244"/>
        <end position="345"/>
    </location>
</feature>
<feature type="domain" description="SAM" evidence="7">
    <location>
        <begin position="650"/>
        <end position="715"/>
    </location>
</feature>
<feature type="compositionally biased region" description="Pro residues" evidence="6">
    <location>
        <begin position="558"/>
        <end position="573"/>
    </location>
</feature>
<dbReference type="InterPro" id="IPR013761">
    <property type="entry name" value="SAM/pointed_sf"/>
</dbReference>
<keyword evidence="9" id="KW-1185">Reference proteome</keyword>
<feature type="region of interest" description="Disordered" evidence="6">
    <location>
        <begin position="627"/>
        <end position="649"/>
    </location>
</feature>
<dbReference type="Proteomes" id="UP000677054">
    <property type="component" value="Unassembled WGS sequence"/>
</dbReference>
<dbReference type="AlphaFoldDB" id="A0A7R9A2B1"/>
<dbReference type="PANTHER" id="PTHR12247:SF132">
    <property type="entry name" value="POLYCOMB PROTEIN SCM"/>
    <property type="match status" value="1"/>
</dbReference>
<sequence length="716" mass="79639">MAPFSDSLTDSYSSRSRDSLTVYVDEVLIYIYGGVCSAKMTDLQKCVICPKRAKTLKFIIPNQKGEKKAFCSPNCMLSYKRANKKGVCVHCDNPMGEESGGSNICKQCRNKSSDRSHVNGTQEKAKVADGVKFECAAFVWDTYLHEAHSKPAPPRFFKQSIKPLKNEFRAKMKLEARDPRNLSSTCIATVIGTTGPRLRLRLDGGDDRNDFWRLVNSSDIQPVGTCEKSGNMLQPPLGFQRNSSNFHTFLSKTLKDADIAPASAFYPEPSGPDRNLFETGLKLEAVDKKNPHLICVASVGKVENDLIYVTFDGWKDNYGYYCRFDSRDIFPVGWCERNSHPLQPPYDRWEPWNKSKRILTSPALIPVSPASASISMLNTSSDTTNNNNNDNNDTLPLSPSPVSSLRKRRKSPSSAMSNKHSSNEDDSEVKVDVVVSQECGVGSYLNTEKARKVFPPAIGPVSIMDAFASIMQCLVDAAIDQKSVFTFVRQGSSLSTVTAKFGGRVHRMNLPQVETESQFWEQVNLITGELGMCPNFFRPQASSVCTLCKVHPSLVDPSPTPAPAPSPKTPVEPTPKSSRTNHHPQRRSKRKQEENSTPDIAEEVKVTRLDRISHPVTTKILVKAETKTSSAPRGAGAEVEERLPKDPSEWSVGNVMQHIQRVDPSLGQYKDLFAQHEIDGRAFLLLTCDTMMKYMNLKLGPAIKIANIVEQLNRRH</sequence>
<dbReference type="InterPro" id="IPR004092">
    <property type="entry name" value="Mbt"/>
</dbReference>
<dbReference type="InterPro" id="IPR009030">
    <property type="entry name" value="Growth_fac_rcpt_cys_sf"/>
</dbReference>
<keyword evidence="3" id="KW-0677">Repeat</keyword>
<evidence type="ECO:0000313" key="8">
    <source>
        <dbReference type="EMBL" id="CAD7245566.1"/>
    </source>
</evidence>
<evidence type="ECO:0000259" key="7">
    <source>
        <dbReference type="PROSITE" id="PS50105"/>
    </source>
</evidence>
<evidence type="ECO:0000256" key="4">
    <source>
        <dbReference type="ARBA" id="ARBA00023242"/>
    </source>
</evidence>
<protein>
    <recommendedName>
        <fullName evidence="7">SAM domain-containing protein</fullName>
    </recommendedName>
</protein>
<dbReference type="GO" id="GO:0003682">
    <property type="term" value="F:chromatin binding"/>
    <property type="evidence" value="ECO:0007669"/>
    <property type="project" value="TreeGrafter"/>
</dbReference>
<dbReference type="SMART" id="SM00561">
    <property type="entry name" value="MBT"/>
    <property type="match status" value="2"/>
</dbReference>
<keyword evidence="2" id="KW-0678">Repressor</keyword>
<gene>
    <name evidence="8" type="ORF">DSTB1V02_LOCUS5438</name>
</gene>
<dbReference type="GO" id="GO:0045892">
    <property type="term" value="P:negative regulation of DNA-templated transcription"/>
    <property type="evidence" value="ECO:0007669"/>
    <property type="project" value="TreeGrafter"/>
</dbReference>
<keyword evidence="4" id="KW-0539">Nucleus</keyword>
<feature type="compositionally biased region" description="Basic and acidic residues" evidence="6">
    <location>
        <begin position="639"/>
        <end position="648"/>
    </location>
</feature>
<dbReference type="InterPro" id="IPR038348">
    <property type="entry name" value="SLED_sf"/>
</dbReference>
<dbReference type="OrthoDB" id="5912862at2759"/>
<dbReference type="SUPFAM" id="SSF63748">
    <property type="entry name" value="Tudor/PWWP/MBT"/>
    <property type="match status" value="2"/>
</dbReference>
<dbReference type="Gene3D" id="3.90.1150.190">
    <property type="entry name" value="SLED domain"/>
    <property type="match status" value="1"/>
</dbReference>
<dbReference type="SUPFAM" id="SSF47769">
    <property type="entry name" value="SAM/Pointed domain"/>
    <property type="match status" value="1"/>
</dbReference>
<dbReference type="SMART" id="SM00454">
    <property type="entry name" value="SAM"/>
    <property type="match status" value="1"/>
</dbReference>
<dbReference type="GO" id="GO:0005634">
    <property type="term" value="C:nucleus"/>
    <property type="evidence" value="ECO:0007669"/>
    <property type="project" value="UniProtKB-SubCell"/>
</dbReference>
<dbReference type="Pfam" id="PF00536">
    <property type="entry name" value="SAM_1"/>
    <property type="match status" value="1"/>
</dbReference>
<feature type="compositionally biased region" description="Basic residues" evidence="6">
    <location>
        <begin position="579"/>
        <end position="590"/>
    </location>
</feature>
<dbReference type="InterPro" id="IPR021987">
    <property type="entry name" value="SLED"/>
</dbReference>
<feature type="repeat" description="MBT" evidence="5">
    <location>
        <begin position="138"/>
        <end position="236"/>
    </location>
</feature>
<dbReference type="PANTHER" id="PTHR12247">
    <property type="entry name" value="POLYCOMB GROUP PROTEIN"/>
    <property type="match status" value="1"/>
</dbReference>
<evidence type="ECO:0000256" key="3">
    <source>
        <dbReference type="ARBA" id="ARBA00022737"/>
    </source>
</evidence>
<dbReference type="InterPro" id="IPR001660">
    <property type="entry name" value="SAM"/>
</dbReference>
<dbReference type="Gene3D" id="2.30.30.140">
    <property type="match status" value="2"/>
</dbReference>
<feature type="compositionally biased region" description="Low complexity" evidence="6">
    <location>
        <begin position="378"/>
        <end position="404"/>
    </location>
</feature>
<dbReference type="EMBL" id="LR900405">
    <property type="protein sequence ID" value="CAD7245566.1"/>
    <property type="molecule type" value="Genomic_DNA"/>
</dbReference>